<dbReference type="Proteomes" id="UP001279681">
    <property type="component" value="Unassembled WGS sequence"/>
</dbReference>
<keyword evidence="1" id="KW-0175">Coiled coil</keyword>
<gene>
    <name evidence="2" type="ORF">RFV38_13735</name>
</gene>
<feature type="non-terminal residue" evidence="2">
    <location>
        <position position="1"/>
    </location>
</feature>
<feature type="non-terminal residue" evidence="2">
    <location>
        <position position="167"/>
    </location>
</feature>
<keyword evidence="3" id="KW-1185">Reference proteome</keyword>
<proteinExistence type="predicted"/>
<accession>A0ABU4WFQ8</accession>
<feature type="coiled-coil region" evidence="1">
    <location>
        <begin position="53"/>
        <end position="87"/>
    </location>
</feature>
<evidence type="ECO:0000313" key="2">
    <source>
        <dbReference type="EMBL" id="MDX8337539.1"/>
    </source>
</evidence>
<name>A0ABU4WFQ8_9FUSO</name>
<evidence type="ECO:0000313" key="3">
    <source>
        <dbReference type="Proteomes" id="UP001279681"/>
    </source>
</evidence>
<comment type="caution">
    <text evidence="2">The sequence shown here is derived from an EMBL/GenBank/DDBJ whole genome shotgun (WGS) entry which is preliminary data.</text>
</comment>
<evidence type="ECO:0000256" key="1">
    <source>
        <dbReference type="SAM" id="Coils"/>
    </source>
</evidence>
<protein>
    <submittedName>
        <fullName evidence="2">Uncharacterized protein</fullName>
    </submittedName>
</protein>
<sequence length="167" mass="19930">TLEKQRKIALEKGDHLLAESLNREPINIDGFLLKKSQERLTEANKNKLESFKLMREIKELKDEVLKFERLEAEKSLKKDAIKDINLELNNFNENKYEEILDTHEKLEKINVQILKVEYELLSSFNMEKNRLDSLNLLLKDLNTDKLNLENYLDQFEETVQKNEFKVY</sequence>
<organism evidence="2 3">
    <name type="scientific">Candidatus Cetobacterium colombiensis</name>
    <dbReference type="NCBI Taxonomy" id="3073100"/>
    <lineage>
        <taxon>Bacteria</taxon>
        <taxon>Fusobacteriati</taxon>
        <taxon>Fusobacteriota</taxon>
        <taxon>Fusobacteriia</taxon>
        <taxon>Fusobacteriales</taxon>
        <taxon>Fusobacteriaceae</taxon>
        <taxon>Cetobacterium</taxon>
    </lineage>
</organism>
<reference evidence="3" key="1">
    <citation type="submission" date="2023-07" db="EMBL/GenBank/DDBJ databases">
        <authorList>
            <person name="Colorado M.A."/>
            <person name="Villamil L.M."/>
            <person name="Melo J.F."/>
            <person name="Rodriguez J.A."/>
            <person name="Ruiz R.Y."/>
        </authorList>
    </citation>
    <scope>NUCLEOTIDE SEQUENCE [LARGE SCALE GENOMIC DNA]</scope>
    <source>
        <strain evidence="3">C33</strain>
    </source>
</reference>
<dbReference type="EMBL" id="JAVIKH010000092">
    <property type="protein sequence ID" value="MDX8337539.1"/>
    <property type="molecule type" value="Genomic_DNA"/>
</dbReference>